<protein>
    <recommendedName>
        <fullName evidence="3">DUF721 domain-containing protein</fullName>
    </recommendedName>
</protein>
<dbReference type="PANTHER" id="PTHR36456">
    <property type="entry name" value="UPF0232 PROTEIN SCO3875"/>
    <property type="match status" value="1"/>
</dbReference>
<sequence length="162" mass="18552">MEKIENILIGLLKKSHIDKKVLQAHIIASYGGIVGKKISAVSRPLYIQNDILFVGVENSVWMHQLYLLKLELINKINASLPYPLLKDIKFLIRDIKNSERIDEDLKQSGNKNTVLIPKDILETIDEVSKTICDNELRNAFTKLMIKDAENKLKKEEKHCLST</sequence>
<evidence type="ECO:0000313" key="2">
    <source>
        <dbReference type="Proteomes" id="UP000062160"/>
    </source>
</evidence>
<evidence type="ECO:0008006" key="3">
    <source>
        <dbReference type="Google" id="ProtNLM"/>
    </source>
</evidence>
<dbReference type="OrthoDB" id="46633at2"/>
<name>A0A0U9HDG2_9FIRM</name>
<keyword evidence="2" id="KW-1185">Reference proteome</keyword>
<gene>
    <name evidence="1" type="ORF">TSYNT_6238</name>
</gene>
<dbReference type="STRING" id="224999.GCA_001485475_00863"/>
<dbReference type="InterPro" id="IPR007922">
    <property type="entry name" value="DciA-like"/>
</dbReference>
<proteinExistence type="predicted"/>
<reference evidence="1" key="1">
    <citation type="journal article" date="2016" name="Genome Announc.">
        <title>Draft Genome Sequence of the Syntrophic Lactate-Degrading Bacterium Tepidanaerobacter syntrophicus JLT.</title>
        <authorList>
            <person name="Matsuura N."/>
            <person name="Ohashi A."/>
            <person name="Tourlousse D.M."/>
            <person name="Sekiguchi Y."/>
        </authorList>
    </citation>
    <scope>NUCLEOTIDE SEQUENCE [LARGE SCALE GENOMIC DNA]</scope>
    <source>
        <strain evidence="1">JL</strain>
    </source>
</reference>
<dbReference type="EMBL" id="DF977000">
    <property type="protein sequence ID" value="GAQ24857.1"/>
    <property type="molecule type" value="Genomic_DNA"/>
</dbReference>
<dbReference type="PANTHER" id="PTHR36456:SF1">
    <property type="entry name" value="UPF0232 PROTEIN SCO3875"/>
    <property type="match status" value="1"/>
</dbReference>
<organism evidence="1">
    <name type="scientific">Tepidanaerobacter syntrophicus</name>
    <dbReference type="NCBI Taxonomy" id="224999"/>
    <lineage>
        <taxon>Bacteria</taxon>
        <taxon>Bacillati</taxon>
        <taxon>Bacillota</taxon>
        <taxon>Clostridia</taxon>
        <taxon>Thermosediminibacterales</taxon>
        <taxon>Tepidanaerobacteraceae</taxon>
        <taxon>Tepidanaerobacter</taxon>
    </lineage>
</organism>
<accession>A0A0U9HDG2</accession>
<dbReference type="RefSeq" id="WP_059032073.1">
    <property type="nucleotide sequence ID" value="NZ_BSDN01000003.1"/>
</dbReference>
<evidence type="ECO:0000313" key="1">
    <source>
        <dbReference type="EMBL" id="GAQ24857.1"/>
    </source>
</evidence>
<dbReference type="AlphaFoldDB" id="A0A0U9HDG2"/>
<dbReference type="Proteomes" id="UP000062160">
    <property type="component" value="Unassembled WGS sequence"/>
</dbReference>
<dbReference type="Pfam" id="PF05258">
    <property type="entry name" value="DciA"/>
    <property type="match status" value="1"/>
</dbReference>